<dbReference type="PANTHER" id="PTHR31896:SF64">
    <property type="entry name" value="TRICHOTHECENE 3-O-ACETYLTRANSFERASE"/>
    <property type="match status" value="1"/>
</dbReference>
<dbReference type="OrthoDB" id="1862401at2759"/>
<dbReference type="InterPro" id="IPR054710">
    <property type="entry name" value="Tri101-like_N"/>
</dbReference>
<dbReference type="EMBL" id="MU003828">
    <property type="protein sequence ID" value="KAF2718226.1"/>
    <property type="molecule type" value="Genomic_DNA"/>
</dbReference>
<evidence type="ECO:0000313" key="4">
    <source>
        <dbReference type="Proteomes" id="UP000799441"/>
    </source>
</evidence>
<dbReference type="GO" id="GO:0016740">
    <property type="term" value="F:transferase activity"/>
    <property type="evidence" value="ECO:0007669"/>
    <property type="project" value="UniProtKB-KW"/>
</dbReference>
<evidence type="ECO:0000256" key="1">
    <source>
        <dbReference type="ARBA" id="ARBA00022679"/>
    </source>
</evidence>
<protein>
    <recommendedName>
        <fullName evidence="2">Trichothecene 3-O-acetyltransferase-like N-terminal domain-containing protein</fullName>
    </recommendedName>
</protein>
<organism evidence="3 4">
    <name type="scientific">Polychaeton citri CBS 116435</name>
    <dbReference type="NCBI Taxonomy" id="1314669"/>
    <lineage>
        <taxon>Eukaryota</taxon>
        <taxon>Fungi</taxon>
        <taxon>Dikarya</taxon>
        <taxon>Ascomycota</taxon>
        <taxon>Pezizomycotina</taxon>
        <taxon>Dothideomycetes</taxon>
        <taxon>Dothideomycetidae</taxon>
        <taxon>Capnodiales</taxon>
        <taxon>Capnodiaceae</taxon>
        <taxon>Polychaeton</taxon>
    </lineage>
</organism>
<dbReference type="InterPro" id="IPR023213">
    <property type="entry name" value="CAT-like_dom_sf"/>
</dbReference>
<sequence length="493" mass="54571">SIMSQFQVYPIDNVAEQTIKLSICDAYLPKVWVMLNNFWPLQEKTSPLDCYSHLKEGLSRTIVECPLLVGNLDFGSDDPRDLVVKVGSDAWVELGYEDLSEREGIPSYAALKAQAFPMTDVRAPLQSEIMQTQVTVGSPTFVAKLNRLAGGMVLTFAINHAIADAAAVSEVERLWSLHTTDASRGVAQRVHKKSTADIKIRQRLSTPVSGAGDFKRENWKELPATASQLHLPKEKSGPDGESKLLDYLKAKLVGLEQMMLEARWCIWHFQADSLVQLKKDATSPDPSQWVSTNDSLLGLFWSRMASIKKASKKGRETSTGCFPLGFRQRLNPPVDQHFLGNLVDIVSTKCRLADLESPEKGLVTGAQAMRRAIAEWCQEEWGTWLTKASNLPAETVVCFDNEILLDPINIVCNDRSKAGSYQLDWGKSLGNIDRVRMSDPAAKLIIGATALIVFPKMSDGAMEVACICTNGVRAALEHDEVLRRYATLSSRFA</sequence>
<dbReference type="PANTHER" id="PTHR31896">
    <property type="entry name" value="FAMILY REGULATORY PROTEIN, PUTATIVE (AFU_ORTHOLOGUE AFUA_3G14730)-RELATED"/>
    <property type="match status" value="1"/>
</dbReference>
<reference evidence="3" key="1">
    <citation type="journal article" date="2020" name="Stud. Mycol.">
        <title>101 Dothideomycetes genomes: a test case for predicting lifestyles and emergence of pathogens.</title>
        <authorList>
            <person name="Haridas S."/>
            <person name="Albert R."/>
            <person name="Binder M."/>
            <person name="Bloem J."/>
            <person name="Labutti K."/>
            <person name="Salamov A."/>
            <person name="Andreopoulos B."/>
            <person name="Baker S."/>
            <person name="Barry K."/>
            <person name="Bills G."/>
            <person name="Bluhm B."/>
            <person name="Cannon C."/>
            <person name="Castanera R."/>
            <person name="Culley D."/>
            <person name="Daum C."/>
            <person name="Ezra D."/>
            <person name="Gonzalez J."/>
            <person name="Henrissat B."/>
            <person name="Kuo A."/>
            <person name="Liang C."/>
            <person name="Lipzen A."/>
            <person name="Lutzoni F."/>
            <person name="Magnuson J."/>
            <person name="Mondo S."/>
            <person name="Nolan M."/>
            <person name="Ohm R."/>
            <person name="Pangilinan J."/>
            <person name="Park H.-J."/>
            <person name="Ramirez L."/>
            <person name="Alfaro M."/>
            <person name="Sun H."/>
            <person name="Tritt A."/>
            <person name="Yoshinaga Y."/>
            <person name="Zwiers L.-H."/>
            <person name="Turgeon B."/>
            <person name="Goodwin S."/>
            <person name="Spatafora J."/>
            <person name="Crous P."/>
            <person name="Grigoriev I."/>
        </authorList>
    </citation>
    <scope>NUCLEOTIDE SEQUENCE</scope>
    <source>
        <strain evidence="3">CBS 116435</strain>
    </source>
</reference>
<dbReference type="Gene3D" id="3.30.559.10">
    <property type="entry name" value="Chloramphenicol acetyltransferase-like domain"/>
    <property type="match status" value="2"/>
</dbReference>
<feature type="domain" description="Trichothecene 3-O-acetyltransferase-like N-terminal" evidence="2">
    <location>
        <begin position="36"/>
        <end position="174"/>
    </location>
</feature>
<comment type="caution">
    <text evidence="3">The sequence shown here is derived from an EMBL/GenBank/DDBJ whole genome shotgun (WGS) entry which is preliminary data.</text>
</comment>
<dbReference type="Proteomes" id="UP000799441">
    <property type="component" value="Unassembled WGS sequence"/>
</dbReference>
<dbReference type="AlphaFoldDB" id="A0A9P4Q4J7"/>
<dbReference type="Pfam" id="PF22664">
    <property type="entry name" value="TRI-like_N"/>
    <property type="match status" value="1"/>
</dbReference>
<name>A0A9P4Q4J7_9PEZI</name>
<feature type="non-terminal residue" evidence="3">
    <location>
        <position position="1"/>
    </location>
</feature>
<keyword evidence="1" id="KW-0808">Transferase</keyword>
<dbReference type="InterPro" id="IPR051283">
    <property type="entry name" value="Sec_Metabolite_Acyltrans"/>
</dbReference>
<evidence type="ECO:0000259" key="2">
    <source>
        <dbReference type="Pfam" id="PF22664"/>
    </source>
</evidence>
<gene>
    <name evidence="3" type="ORF">K431DRAFT_231307</name>
</gene>
<keyword evidence="4" id="KW-1185">Reference proteome</keyword>
<evidence type="ECO:0000313" key="3">
    <source>
        <dbReference type="EMBL" id="KAF2718226.1"/>
    </source>
</evidence>
<proteinExistence type="predicted"/>
<accession>A0A9P4Q4J7</accession>